<accession>A0ABW0UJ58</accession>
<feature type="transmembrane region" description="Helical" evidence="1">
    <location>
        <begin position="12"/>
        <end position="40"/>
    </location>
</feature>
<dbReference type="EMBL" id="JBHSNY010000002">
    <property type="protein sequence ID" value="MFC5633628.1"/>
    <property type="molecule type" value="Genomic_DNA"/>
</dbReference>
<evidence type="ECO:0000256" key="1">
    <source>
        <dbReference type="SAM" id="Phobius"/>
    </source>
</evidence>
<name>A0ABW0UJ58_9ACTN</name>
<keyword evidence="3" id="KW-1185">Reference proteome</keyword>
<keyword evidence="1" id="KW-1133">Transmembrane helix</keyword>
<reference evidence="3" key="1">
    <citation type="journal article" date="2019" name="Int. J. Syst. Evol. Microbiol.">
        <title>The Global Catalogue of Microorganisms (GCM) 10K type strain sequencing project: providing services to taxonomists for standard genome sequencing and annotation.</title>
        <authorList>
            <consortium name="The Broad Institute Genomics Platform"/>
            <consortium name="The Broad Institute Genome Sequencing Center for Infectious Disease"/>
            <person name="Wu L."/>
            <person name="Ma J."/>
        </authorList>
    </citation>
    <scope>NUCLEOTIDE SEQUENCE [LARGE SCALE GENOMIC DNA]</scope>
    <source>
        <strain evidence="3">CGMCC 4.7248</strain>
    </source>
</reference>
<keyword evidence="1" id="KW-0472">Membrane</keyword>
<comment type="caution">
    <text evidence="2">The sequence shown here is derived from an EMBL/GenBank/DDBJ whole genome shotgun (WGS) entry which is preliminary data.</text>
</comment>
<proteinExistence type="predicted"/>
<dbReference type="Proteomes" id="UP001596154">
    <property type="component" value="Unassembled WGS sequence"/>
</dbReference>
<dbReference type="RefSeq" id="WP_381018820.1">
    <property type="nucleotide sequence ID" value="NZ_JBHSNY010000002.1"/>
</dbReference>
<organism evidence="2 3">
    <name type="scientific">Streptomyces bullii</name>
    <dbReference type="NCBI Taxonomy" id="349910"/>
    <lineage>
        <taxon>Bacteria</taxon>
        <taxon>Bacillati</taxon>
        <taxon>Actinomycetota</taxon>
        <taxon>Actinomycetes</taxon>
        <taxon>Kitasatosporales</taxon>
        <taxon>Streptomycetaceae</taxon>
        <taxon>Streptomyces</taxon>
    </lineage>
</organism>
<evidence type="ECO:0000313" key="3">
    <source>
        <dbReference type="Proteomes" id="UP001596154"/>
    </source>
</evidence>
<sequence>MIAEAIDTAITLGWAFLVWLVLVSLAAALALHAVIVIVCWTVRALWRGLEGPSWARNRLRARLFARRTRPDYEEAA</sequence>
<gene>
    <name evidence="2" type="ORF">ACFPZJ_07440</name>
</gene>
<evidence type="ECO:0000313" key="2">
    <source>
        <dbReference type="EMBL" id="MFC5633628.1"/>
    </source>
</evidence>
<keyword evidence="1" id="KW-0812">Transmembrane</keyword>
<protein>
    <submittedName>
        <fullName evidence="2">Uncharacterized protein</fullName>
    </submittedName>
</protein>